<protein>
    <submittedName>
        <fullName evidence="2">Uncharacterized protein</fullName>
    </submittedName>
</protein>
<keyword evidence="3" id="KW-1185">Reference proteome</keyword>
<sequence length="225" mass="25637">MVKSMEVLTLMVQLQGEQRIASLTLVKFRAFVRHMVSLVEQRSAQSITWTDLPDSLGFKQASTPADSNSVVWHTSCLSTTTGHMRMSFSTVISTQSTKRRLSCQHVITPRHSSTVSSMVLETKRLDRLWEQVRSAERNSRRNSLRTPQQSQRCVKESSRPSSSHPDGLPESRKSSGNDAGLRDWMEERYTFGHHMPRSTRCFSQRVRSFVSCGLLRLKSCFSRLA</sequence>
<evidence type="ECO:0000313" key="2">
    <source>
        <dbReference type="EMBL" id="QEG11156.1"/>
    </source>
</evidence>
<organism evidence="2 3">
    <name type="scientific">Klebsiella phage KPN3</name>
    <dbReference type="NCBI Taxonomy" id="2601621"/>
    <lineage>
        <taxon>Viruses</taxon>
        <taxon>Duplodnaviria</taxon>
        <taxon>Heunggongvirae</taxon>
        <taxon>Uroviricota</taxon>
        <taxon>Caudoviricetes</taxon>
        <taxon>Autographivirales</taxon>
        <taxon>Autotranscriptaviridae</taxon>
        <taxon>Studiervirinae</taxon>
        <taxon>Przondovirus</taxon>
        <taxon>Przondovirus KPN3</taxon>
    </lineage>
</organism>
<gene>
    <name evidence="2" type="ORF">KPN3_22</name>
</gene>
<feature type="compositionally biased region" description="Basic and acidic residues" evidence="1">
    <location>
        <begin position="167"/>
        <end position="179"/>
    </location>
</feature>
<feature type="region of interest" description="Disordered" evidence="1">
    <location>
        <begin position="136"/>
        <end position="179"/>
    </location>
</feature>
<name>A0A5B9NFH8_9CAUD</name>
<accession>A0A5B9NFH8</accession>
<evidence type="ECO:0000313" key="3">
    <source>
        <dbReference type="Proteomes" id="UP000322276"/>
    </source>
</evidence>
<dbReference type="EMBL" id="MN101227">
    <property type="protein sequence ID" value="QEG11156.1"/>
    <property type="molecule type" value="Genomic_DNA"/>
</dbReference>
<evidence type="ECO:0000256" key="1">
    <source>
        <dbReference type="SAM" id="MobiDB-lite"/>
    </source>
</evidence>
<dbReference type="Proteomes" id="UP000322276">
    <property type="component" value="Segment"/>
</dbReference>
<reference evidence="2 3" key="1">
    <citation type="submission" date="2019-06" db="EMBL/GenBank/DDBJ databases">
        <title>Comparative genomics of Klebsiella bacteriophages in the elucidation of host range specificity.</title>
        <authorList>
            <person name="Ku H."/>
            <person name="Brown T."/>
            <person name="Kabwe M."/>
            <person name="Chan H.T."/>
            <person name="Petrovski S."/>
            <person name="Tucci J."/>
        </authorList>
    </citation>
    <scope>NUCLEOTIDE SEQUENCE [LARGE SCALE GENOMIC DNA]</scope>
</reference>
<proteinExistence type="predicted"/>